<proteinExistence type="predicted"/>
<dbReference type="EMBL" id="JABFTP020000186">
    <property type="protein sequence ID" value="KAL3290285.1"/>
    <property type="molecule type" value="Genomic_DNA"/>
</dbReference>
<protein>
    <submittedName>
        <fullName evidence="2">Uncharacterized protein</fullName>
    </submittedName>
</protein>
<dbReference type="SUPFAM" id="SSF50729">
    <property type="entry name" value="PH domain-like"/>
    <property type="match status" value="1"/>
</dbReference>
<evidence type="ECO:0000313" key="2">
    <source>
        <dbReference type="EMBL" id="KAL3290285.1"/>
    </source>
</evidence>
<evidence type="ECO:0000313" key="3">
    <source>
        <dbReference type="Proteomes" id="UP001516400"/>
    </source>
</evidence>
<feature type="compositionally biased region" description="Basic and acidic residues" evidence="1">
    <location>
        <begin position="63"/>
        <end position="84"/>
    </location>
</feature>
<name>A0ABD2PJ68_9CUCU</name>
<organism evidence="2 3">
    <name type="scientific">Cryptolaemus montrouzieri</name>
    <dbReference type="NCBI Taxonomy" id="559131"/>
    <lineage>
        <taxon>Eukaryota</taxon>
        <taxon>Metazoa</taxon>
        <taxon>Ecdysozoa</taxon>
        <taxon>Arthropoda</taxon>
        <taxon>Hexapoda</taxon>
        <taxon>Insecta</taxon>
        <taxon>Pterygota</taxon>
        <taxon>Neoptera</taxon>
        <taxon>Endopterygota</taxon>
        <taxon>Coleoptera</taxon>
        <taxon>Polyphaga</taxon>
        <taxon>Cucujiformia</taxon>
        <taxon>Coccinelloidea</taxon>
        <taxon>Coccinellidae</taxon>
        <taxon>Scymninae</taxon>
        <taxon>Scymnini</taxon>
        <taxon>Cryptolaemus</taxon>
    </lineage>
</organism>
<sequence>MSEEVELVYLSLNQLLNDICKFLKEGVNNDALTPKARREADILIRRSTVQLKKITSLTNQLESKEVSPERTEVKSSNSKKEIRISSKSSPPNPYQDTPAKSIPQPEKYGYIEWRTKFIFGLDRMKKIYAVVYRDWLLIYGHEKDSKPSYSFSLQTNKANMNADTQMENQSQNFCLVNIESQITIQ</sequence>
<comment type="caution">
    <text evidence="2">The sequence shown here is derived from an EMBL/GenBank/DDBJ whole genome shotgun (WGS) entry which is preliminary data.</text>
</comment>
<accession>A0ABD2PJ68</accession>
<reference evidence="2 3" key="1">
    <citation type="journal article" date="2021" name="BMC Biol.">
        <title>Horizontally acquired antibacterial genes associated with adaptive radiation of ladybird beetles.</title>
        <authorList>
            <person name="Li H.S."/>
            <person name="Tang X.F."/>
            <person name="Huang Y.H."/>
            <person name="Xu Z.Y."/>
            <person name="Chen M.L."/>
            <person name="Du X.Y."/>
            <person name="Qiu B.Y."/>
            <person name="Chen P.T."/>
            <person name="Zhang W."/>
            <person name="Slipinski A."/>
            <person name="Escalona H.E."/>
            <person name="Waterhouse R.M."/>
            <person name="Zwick A."/>
            <person name="Pang H."/>
        </authorList>
    </citation>
    <scope>NUCLEOTIDE SEQUENCE [LARGE SCALE GENOMIC DNA]</scope>
    <source>
        <strain evidence="2">SYSU2018</strain>
    </source>
</reference>
<evidence type="ECO:0000256" key="1">
    <source>
        <dbReference type="SAM" id="MobiDB-lite"/>
    </source>
</evidence>
<feature type="region of interest" description="Disordered" evidence="1">
    <location>
        <begin position="63"/>
        <end position="101"/>
    </location>
</feature>
<feature type="non-terminal residue" evidence="2">
    <location>
        <position position="185"/>
    </location>
</feature>
<dbReference type="Proteomes" id="UP001516400">
    <property type="component" value="Unassembled WGS sequence"/>
</dbReference>
<gene>
    <name evidence="2" type="ORF">HHI36_023630</name>
</gene>
<keyword evidence="3" id="KW-1185">Reference proteome</keyword>
<dbReference type="AlphaFoldDB" id="A0ABD2PJ68"/>